<comment type="catalytic activity">
    <reaction evidence="9 10">
        <text>a quinone + NADH + 5 H(+)(in) = a quinol + NAD(+) + 4 H(+)(out)</text>
        <dbReference type="Rhea" id="RHEA:57888"/>
        <dbReference type="ChEBI" id="CHEBI:15378"/>
        <dbReference type="ChEBI" id="CHEBI:24646"/>
        <dbReference type="ChEBI" id="CHEBI:57540"/>
        <dbReference type="ChEBI" id="CHEBI:57945"/>
        <dbReference type="ChEBI" id="CHEBI:132124"/>
    </reaction>
</comment>
<keyword evidence="14" id="KW-0560">Oxidoreductase</keyword>
<keyword evidence="10" id="KW-0001">2Fe-2S</keyword>
<dbReference type="InterPro" id="IPR006656">
    <property type="entry name" value="Mopterin_OxRdtase"/>
</dbReference>
<evidence type="ECO:0000256" key="7">
    <source>
        <dbReference type="ARBA" id="ARBA00023014"/>
    </source>
</evidence>
<accession>A0ABX1MVQ6</accession>
<dbReference type="Gene3D" id="3.30.70.20">
    <property type="match status" value="1"/>
</dbReference>
<proteinExistence type="inferred from homology"/>
<comment type="caution">
    <text evidence="14">The sequence shown here is derived from an EMBL/GenBank/DDBJ whole genome shotgun (WGS) entry which is preliminary data.</text>
</comment>
<dbReference type="InterPro" id="IPR006963">
    <property type="entry name" value="Mopterin_OxRdtase_4Fe-4S_dom"/>
</dbReference>
<keyword evidence="15" id="KW-1185">Reference proteome</keyword>
<comment type="cofactor">
    <cofactor evidence="1 10">
        <name>[4Fe-4S] cluster</name>
        <dbReference type="ChEBI" id="CHEBI:49883"/>
    </cofactor>
</comment>
<keyword evidence="3 10" id="KW-0004">4Fe-4S</keyword>
<evidence type="ECO:0000256" key="6">
    <source>
        <dbReference type="ARBA" id="ARBA00023004"/>
    </source>
</evidence>
<comment type="similarity">
    <text evidence="2 10">Belongs to the complex I 75 kDa subunit family.</text>
</comment>
<dbReference type="SUPFAM" id="SSF54292">
    <property type="entry name" value="2Fe-2S ferredoxin-like"/>
    <property type="match status" value="1"/>
</dbReference>
<dbReference type="SMART" id="SM00929">
    <property type="entry name" value="NADH-G_4Fe-4S_3"/>
    <property type="match status" value="1"/>
</dbReference>
<evidence type="ECO:0000259" key="13">
    <source>
        <dbReference type="PROSITE" id="PS51839"/>
    </source>
</evidence>
<dbReference type="PROSITE" id="PS51669">
    <property type="entry name" value="4FE4S_MOW_BIS_MGD"/>
    <property type="match status" value="1"/>
</dbReference>
<dbReference type="GO" id="GO:0016491">
    <property type="term" value="F:oxidoreductase activity"/>
    <property type="evidence" value="ECO:0007669"/>
    <property type="project" value="UniProtKB-KW"/>
</dbReference>
<evidence type="ECO:0000256" key="9">
    <source>
        <dbReference type="ARBA" id="ARBA00047712"/>
    </source>
</evidence>
<dbReference type="InterPro" id="IPR001041">
    <property type="entry name" value="2Fe-2S_ferredoxin-type"/>
</dbReference>
<protein>
    <recommendedName>
        <fullName evidence="10">NADH-quinone oxidoreductase</fullName>
        <ecNumber evidence="10">7.1.1.-</ecNumber>
    </recommendedName>
</protein>
<dbReference type="Pfam" id="PF13510">
    <property type="entry name" value="Fer2_4"/>
    <property type="match status" value="1"/>
</dbReference>
<dbReference type="Gene3D" id="3.40.50.740">
    <property type="match status" value="2"/>
</dbReference>
<dbReference type="EMBL" id="WTVH01000002">
    <property type="protein sequence ID" value="NMF92077.1"/>
    <property type="molecule type" value="Genomic_DNA"/>
</dbReference>
<dbReference type="Pfam" id="PF00384">
    <property type="entry name" value="Molybdopterin"/>
    <property type="match status" value="1"/>
</dbReference>
<keyword evidence="5 10" id="KW-1278">Translocase</keyword>
<dbReference type="InterPro" id="IPR054351">
    <property type="entry name" value="NADH_UbQ_OxRdtase_ferredoxin"/>
</dbReference>
<dbReference type="PANTHER" id="PTHR43105:SF13">
    <property type="entry name" value="NADH-UBIQUINONE OXIDOREDUCTASE 75 KDA SUBUNIT, MITOCHONDRIAL"/>
    <property type="match status" value="1"/>
</dbReference>
<dbReference type="InterPro" id="IPR019574">
    <property type="entry name" value="NADH_UbQ_OxRdtase_Gsu_4Fe4S-bd"/>
</dbReference>
<dbReference type="PROSITE" id="PS00641">
    <property type="entry name" value="COMPLEX1_75K_1"/>
    <property type="match status" value="1"/>
</dbReference>
<dbReference type="PROSITE" id="PS51839">
    <property type="entry name" value="4FE4S_HC3"/>
    <property type="match status" value="1"/>
</dbReference>
<dbReference type="Pfam" id="PF22117">
    <property type="entry name" value="Fer4_Nqo3"/>
    <property type="match status" value="1"/>
</dbReference>
<keyword evidence="7 10" id="KW-0411">Iron-sulfur</keyword>
<comment type="function">
    <text evidence="10">NDH-1 shuttles electrons from NADH, via FMN and iron-sulfur (Fe-S) centers, to quinones in the respiratory chain. Couples the redox reaction to proton translocation (for every two electrons transferred, four hydrogen ions are translocated across the cytoplasmic membrane), and thus conserves the redox energy in a proton gradient.</text>
</comment>
<dbReference type="CDD" id="cd02772">
    <property type="entry name" value="MopB_NDH-1_NuoG2"/>
    <property type="match status" value="1"/>
</dbReference>
<dbReference type="SUPFAM" id="SSF53706">
    <property type="entry name" value="Formate dehydrogenase/DMSO reductase, domains 1-3"/>
    <property type="match status" value="1"/>
</dbReference>
<feature type="domain" description="4Fe-4S His(Cys)3-ligated-type" evidence="13">
    <location>
        <begin position="78"/>
        <end position="117"/>
    </location>
</feature>
<dbReference type="InterPro" id="IPR000283">
    <property type="entry name" value="NADH_UbQ_OxRdtase_75kDa_su_CS"/>
</dbReference>
<evidence type="ECO:0000256" key="2">
    <source>
        <dbReference type="ARBA" id="ARBA00005404"/>
    </source>
</evidence>
<dbReference type="PROSITE" id="PS00642">
    <property type="entry name" value="COMPLEX1_75K_2"/>
    <property type="match status" value="1"/>
</dbReference>
<dbReference type="PROSITE" id="PS51085">
    <property type="entry name" value="2FE2S_FER_2"/>
    <property type="match status" value="1"/>
</dbReference>
<dbReference type="InterPro" id="IPR036010">
    <property type="entry name" value="2Fe-2S_ferredoxin-like_sf"/>
</dbReference>
<name>A0ABX1MVQ6_9RHOO</name>
<gene>
    <name evidence="14" type="ORF">GO608_01850</name>
</gene>
<evidence type="ECO:0000259" key="12">
    <source>
        <dbReference type="PROSITE" id="PS51669"/>
    </source>
</evidence>
<dbReference type="EC" id="7.1.1.-" evidence="10"/>
<evidence type="ECO:0000256" key="8">
    <source>
        <dbReference type="ARBA" id="ARBA00023027"/>
    </source>
</evidence>
<evidence type="ECO:0000256" key="4">
    <source>
        <dbReference type="ARBA" id="ARBA00022723"/>
    </source>
</evidence>
<evidence type="ECO:0000256" key="1">
    <source>
        <dbReference type="ARBA" id="ARBA00001966"/>
    </source>
</evidence>
<keyword evidence="6 10" id="KW-0408">Iron</keyword>
<reference evidence="14" key="1">
    <citation type="submission" date="2019-12" db="EMBL/GenBank/DDBJ databases">
        <title>Comparative genomics gives insights into the taxonomy of the Azoarcus-Aromatoleum group and reveals separate origins of nif in the plant-associated Azoarcus and non-plant-associated Aromatoleum sub-groups.</title>
        <authorList>
            <person name="Lafos M."/>
            <person name="Maluk M."/>
            <person name="Batista M."/>
            <person name="Junghare M."/>
            <person name="Carmona M."/>
            <person name="Faoro H."/>
            <person name="Cruz L.M."/>
            <person name="Battistoni F."/>
            <person name="De Souza E."/>
            <person name="Pedrosa F."/>
            <person name="Chen W.-M."/>
            <person name="Poole P.S."/>
            <person name="Dixon R.A."/>
            <person name="James E.K."/>
        </authorList>
    </citation>
    <scope>NUCLEOTIDE SEQUENCE</scope>
    <source>
        <strain evidence="14">U120</strain>
    </source>
</reference>
<dbReference type="PANTHER" id="PTHR43105">
    <property type="entry name" value="RESPIRATORY NITRATE REDUCTASE"/>
    <property type="match status" value="1"/>
</dbReference>
<dbReference type="PROSITE" id="PS00643">
    <property type="entry name" value="COMPLEX1_75K_3"/>
    <property type="match status" value="1"/>
</dbReference>
<keyword evidence="4 10" id="KW-0479">Metal-binding</keyword>
<dbReference type="NCBIfam" id="TIGR01973">
    <property type="entry name" value="NuoG"/>
    <property type="match status" value="1"/>
</dbReference>
<dbReference type="InterPro" id="IPR010228">
    <property type="entry name" value="NADH_UbQ_OxRdtase_Gsu"/>
</dbReference>
<evidence type="ECO:0000313" key="14">
    <source>
        <dbReference type="EMBL" id="NMF92077.1"/>
    </source>
</evidence>
<organism evidence="14 15">
    <name type="scientific">Aromatoleum buckelii</name>
    <dbReference type="NCBI Taxonomy" id="200254"/>
    <lineage>
        <taxon>Bacteria</taxon>
        <taxon>Pseudomonadati</taxon>
        <taxon>Pseudomonadota</taxon>
        <taxon>Betaproteobacteria</taxon>
        <taxon>Rhodocyclales</taxon>
        <taxon>Rhodocyclaceae</taxon>
        <taxon>Aromatoleum</taxon>
    </lineage>
</organism>
<feature type="domain" description="2Fe-2S ferredoxin-type" evidence="11">
    <location>
        <begin position="1"/>
        <end position="78"/>
    </location>
</feature>
<evidence type="ECO:0000256" key="5">
    <source>
        <dbReference type="ARBA" id="ARBA00022967"/>
    </source>
</evidence>
<dbReference type="Pfam" id="PF10588">
    <property type="entry name" value="NADH-G_4Fe-4S_3"/>
    <property type="match status" value="1"/>
</dbReference>
<evidence type="ECO:0000256" key="10">
    <source>
        <dbReference type="RuleBase" id="RU003525"/>
    </source>
</evidence>
<dbReference type="Proteomes" id="UP000601990">
    <property type="component" value="Unassembled WGS sequence"/>
</dbReference>
<sequence>MLEIEIDGKQVSVEDGSTVMDAATKIGAYIPHFCYHKKLSIAANCRMCLVQVEKAPKPLPACATPVTNGMKVWTRSDQAIKAQKGVMEFLLINHPLDCPICDQGGECQLQDLAVGYGASQSRYEEEKRVVFNKNLGPLVATDMTRCINCTRCVRFTTEIAGMMELGQAFRGEHAEIMPFIEKTLDSELSGNIIDLCPVGALTSKPFRFAARTWELSRRKSISPHDSLGSNLVVQVKHDIVKRVLPLENEAINECWLSDKDRFSYEGLNSEDRLTVPMIKRDGEWKEVDWQAALEFVANGLLATAKENGPATIGALASPHSTLEELHLLQKLARTLGTDNIDFRLRQWDFRADGHRTGAPWLGMAISEVPELNRLLIIGSFFRKDAPLLAQRVRQAAKRGLHVNAIHAASDDWLLPLKNRALVAASAMVGMLLQVAGALAAEKGLSVTDEIAPRVPAEISDEARAIAQSLSSGARVAVWLGNFAEQSEFAAELQVVAQEIARLSGGSLGFIGEAANSVGGYLAKAAPIVGGFNARQMVEQPLKSYLLLNAEPDLDFANPVATMAALRGARLVVALSAFTSPALRSCATVLLPIAPFSETSGTFVNCEGRAQNFNAVARPRGEARPGWKVLRVLGNLLELEGFDQNDSEAVAAEVLSADVAERLGNDVSGVELSARPAVAGGLERVSDVPIYFADPLVRRSPPLQKTRDAAAPSVRVSSATLARLGFEAGARVRVKQGGAAVELAIVVDENVADKCVRIAAAHPATVALGPMCGEISLERV</sequence>
<dbReference type="InterPro" id="IPR050123">
    <property type="entry name" value="Prok_molybdopt-oxidoreductase"/>
</dbReference>
<dbReference type="Gene3D" id="3.40.228.10">
    <property type="entry name" value="Dimethylsulfoxide Reductase, domain 2"/>
    <property type="match status" value="1"/>
</dbReference>
<keyword evidence="10" id="KW-0874">Quinone</keyword>
<keyword evidence="8 10" id="KW-0520">NAD</keyword>
<evidence type="ECO:0000256" key="3">
    <source>
        <dbReference type="ARBA" id="ARBA00022485"/>
    </source>
</evidence>
<dbReference type="CDD" id="cd00207">
    <property type="entry name" value="fer2"/>
    <property type="match status" value="1"/>
</dbReference>
<dbReference type="SUPFAM" id="SSF54862">
    <property type="entry name" value="4Fe-4S ferredoxins"/>
    <property type="match status" value="1"/>
</dbReference>
<evidence type="ECO:0000259" key="11">
    <source>
        <dbReference type="PROSITE" id="PS51085"/>
    </source>
</evidence>
<dbReference type="RefSeq" id="WP_169197403.1">
    <property type="nucleotide sequence ID" value="NZ_WTVH02000009.1"/>
</dbReference>
<dbReference type="Gene3D" id="3.10.20.740">
    <property type="match status" value="1"/>
</dbReference>
<comment type="cofactor">
    <cofactor evidence="10">
        <name>[2Fe-2S] cluster</name>
        <dbReference type="ChEBI" id="CHEBI:190135"/>
    </cofactor>
    <text evidence="10">Binds 1 [2Fe-2S] cluster per subunit.</text>
</comment>
<dbReference type="Pfam" id="PF22151">
    <property type="entry name" value="Fer4_NDSU1"/>
    <property type="match status" value="1"/>
</dbReference>
<evidence type="ECO:0000313" key="15">
    <source>
        <dbReference type="Proteomes" id="UP000601990"/>
    </source>
</evidence>
<feature type="domain" description="4Fe-4S Mo/W bis-MGD-type" evidence="12">
    <location>
        <begin position="215"/>
        <end position="271"/>
    </location>
</feature>